<dbReference type="InterPro" id="IPR003615">
    <property type="entry name" value="HNH_nuc"/>
</dbReference>
<feature type="domain" description="HNH nuclease" evidence="1">
    <location>
        <begin position="17"/>
        <end position="66"/>
    </location>
</feature>
<organism evidence="2 3">
    <name type="scientific">Symbiodinium natans</name>
    <dbReference type="NCBI Taxonomy" id="878477"/>
    <lineage>
        <taxon>Eukaryota</taxon>
        <taxon>Sar</taxon>
        <taxon>Alveolata</taxon>
        <taxon>Dinophyceae</taxon>
        <taxon>Suessiales</taxon>
        <taxon>Symbiodiniaceae</taxon>
        <taxon>Symbiodinium</taxon>
    </lineage>
</organism>
<dbReference type="Proteomes" id="UP000604046">
    <property type="component" value="Unassembled WGS sequence"/>
</dbReference>
<name>A0A812PNU3_9DINO</name>
<sequence>MAVYKTPEVGYLTVTILGKHYFVHRLVATTFIGLPTAEKWQVNHIDRDRGNNQVANLEYVSPAENIRHRYASESNRLTSTTWRRAAVEWHRSGDESMQKEAALRLSVSQSSVSLCCPGKSETAFGNGVTRKIRWASQETELLEAGETWKPAFLPGSTCPILDLMVSNYGRTWSKSRQFPCGYTTCGSLTCDGYRVVKKGGKALRVHRLVAATFLGQPESPDLVVNHRDSDRTNNHVRNLEYVTKSQNLLHAYSQGRRNAVGSSKPVQARLTLASELGPWLDFGSLQAASHHTGLSPYKINRLCQGHTVRDATWEFRLREAEALEGEEWRPVVLEGARWMQQG</sequence>
<dbReference type="SUPFAM" id="SSF54060">
    <property type="entry name" value="His-Me finger endonucleases"/>
    <property type="match status" value="2"/>
</dbReference>
<dbReference type="Gene3D" id="3.90.75.20">
    <property type="match status" value="2"/>
</dbReference>
<gene>
    <name evidence="2" type="ORF">SNAT2548_LOCUS19113</name>
</gene>
<accession>A0A812PNU3</accession>
<proteinExistence type="predicted"/>
<dbReference type="OrthoDB" id="409392at2759"/>
<feature type="domain" description="HNH nuclease" evidence="1">
    <location>
        <begin position="199"/>
        <end position="248"/>
    </location>
</feature>
<keyword evidence="3" id="KW-1185">Reference proteome</keyword>
<dbReference type="SMART" id="SM00507">
    <property type="entry name" value="HNHc"/>
    <property type="match status" value="2"/>
</dbReference>
<dbReference type="Pfam" id="PF13392">
    <property type="entry name" value="HNH_3"/>
    <property type="match status" value="2"/>
</dbReference>
<evidence type="ECO:0000313" key="3">
    <source>
        <dbReference type="Proteomes" id="UP000604046"/>
    </source>
</evidence>
<comment type="caution">
    <text evidence="2">The sequence shown here is derived from an EMBL/GenBank/DDBJ whole genome shotgun (WGS) entry which is preliminary data.</text>
</comment>
<protein>
    <recommendedName>
        <fullName evidence="1">HNH nuclease domain-containing protein</fullName>
    </recommendedName>
</protein>
<evidence type="ECO:0000313" key="2">
    <source>
        <dbReference type="EMBL" id="CAE7357887.1"/>
    </source>
</evidence>
<dbReference type="InterPro" id="IPR044925">
    <property type="entry name" value="His-Me_finger_sf"/>
</dbReference>
<evidence type="ECO:0000259" key="1">
    <source>
        <dbReference type="SMART" id="SM00507"/>
    </source>
</evidence>
<dbReference type="AlphaFoldDB" id="A0A812PNU3"/>
<dbReference type="EMBL" id="CAJNDS010002166">
    <property type="protein sequence ID" value="CAE7357887.1"/>
    <property type="molecule type" value="Genomic_DNA"/>
</dbReference>
<reference evidence="2" key="1">
    <citation type="submission" date="2021-02" db="EMBL/GenBank/DDBJ databases">
        <authorList>
            <person name="Dougan E. K."/>
            <person name="Rhodes N."/>
            <person name="Thang M."/>
            <person name="Chan C."/>
        </authorList>
    </citation>
    <scope>NUCLEOTIDE SEQUENCE</scope>
</reference>